<evidence type="ECO:0000313" key="1">
    <source>
        <dbReference type="EMBL" id="PYI35084.1"/>
    </source>
</evidence>
<organism evidence="1 2">
    <name type="scientific">Aspergillus indologenus CBS 114.80</name>
    <dbReference type="NCBI Taxonomy" id="1450541"/>
    <lineage>
        <taxon>Eukaryota</taxon>
        <taxon>Fungi</taxon>
        <taxon>Dikarya</taxon>
        <taxon>Ascomycota</taxon>
        <taxon>Pezizomycotina</taxon>
        <taxon>Eurotiomycetes</taxon>
        <taxon>Eurotiomycetidae</taxon>
        <taxon>Eurotiales</taxon>
        <taxon>Aspergillaceae</taxon>
        <taxon>Aspergillus</taxon>
        <taxon>Aspergillus subgen. Circumdati</taxon>
    </lineage>
</organism>
<name>A0A2V5ILI0_9EURO</name>
<accession>A0A2V5ILI0</accession>
<dbReference type="AlphaFoldDB" id="A0A2V5ILI0"/>
<sequence>MSTESSFSILYLLIHPFRYFMDSVHLFLFPLCFPATARLSGAHSACPVPIIDGGFLIEINLKFKMIIISMTIILHMTTHHSSETH</sequence>
<protein>
    <submittedName>
        <fullName evidence="1">Uncharacterized protein</fullName>
    </submittedName>
</protein>
<keyword evidence="2" id="KW-1185">Reference proteome</keyword>
<dbReference type="Proteomes" id="UP000248817">
    <property type="component" value="Unassembled WGS sequence"/>
</dbReference>
<evidence type="ECO:0000313" key="2">
    <source>
        <dbReference type="Proteomes" id="UP000248817"/>
    </source>
</evidence>
<dbReference type="EMBL" id="KZ825471">
    <property type="protein sequence ID" value="PYI35084.1"/>
    <property type="molecule type" value="Genomic_DNA"/>
</dbReference>
<gene>
    <name evidence="1" type="ORF">BP00DRAFT_265458</name>
</gene>
<proteinExistence type="predicted"/>
<reference evidence="1 2" key="1">
    <citation type="submission" date="2018-02" db="EMBL/GenBank/DDBJ databases">
        <title>The genomes of Aspergillus section Nigri reveals drivers in fungal speciation.</title>
        <authorList>
            <consortium name="DOE Joint Genome Institute"/>
            <person name="Vesth T.C."/>
            <person name="Nybo J."/>
            <person name="Theobald S."/>
            <person name="Brandl J."/>
            <person name="Frisvad J.C."/>
            <person name="Nielsen K.F."/>
            <person name="Lyhne E.K."/>
            <person name="Kogle M.E."/>
            <person name="Kuo A."/>
            <person name="Riley R."/>
            <person name="Clum A."/>
            <person name="Nolan M."/>
            <person name="Lipzen A."/>
            <person name="Salamov A."/>
            <person name="Henrissat B."/>
            <person name="Wiebenga A."/>
            <person name="De vries R.P."/>
            <person name="Grigoriev I.V."/>
            <person name="Mortensen U.H."/>
            <person name="Andersen M.R."/>
            <person name="Baker S.E."/>
        </authorList>
    </citation>
    <scope>NUCLEOTIDE SEQUENCE [LARGE SCALE GENOMIC DNA]</scope>
    <source>
        <strain evidence="1 2">CBS 114.80</strain>
    </source>
</reference>